<proteinExistence type="predicted"/>
<dbReference type="CDD" id="cd03221">
    <property type="entry name" value="ABCF_EF-3"/>
    <property type="match status" value="2"/>
</dbReference>
<dbReference type="InterPro" id="IPR051309">
    <property type="entry name" value="ABCF_ATPase"/>
</dbReference>
<accession>A0A975BT24</accession>
<evidence type="ECO:0000313" key="6">
    <source>
        <dbReference type="EMBL" id="QTA91131.1"/>
    </source>
</evidence>
<evidence type="ECO:0000256" key="1">
    <source>
        <dbReference type="ARBA" id="ARBA00022741"/>
    </source>
</evidence>
<keyword evidence="2 6" id="KW-0067">ATP-binding</keyword>
<evidence type="ECO:0000256" key="2">
    <source>
        <dbReference type="ARBA" id="ARBA00022840"/>
    </source>
</evidence>
<dbReference type="PANTHER" id="PTHR42855">
    <property type="entry name" value="ABC TRANSPORTER ATP-BINDING SUBUNIT"/>
    <property type="match status" value="1"/>
</dbReference>
<dbReference type="InterPro" id="IPR032781">
    <property type="entry name" value="ABC_tran_Xtn"/>
</dbReference>
<dbReference type="PROSITE" id="PS50893">
    <property type="entry name" value="ABC_TRANSPORTER_2"/>
    <property type="match status" value="2"/>
</dbReference>
<feature type="region of interest" description="Disordered" evidence="4">
    <location>
        <begin position="492"/>
        <end position="529"/>
    </location>
</feature>
<feature type="coiled-coil region" evidence="3">
    <location>
        <begin position="539"/>
        <end position="573"/>
    </location>
</feature>
<feature type="compositionally biased region" description="Basic and acidic residues" evidence="4">
    <location>
        <begin position="492"/>
        <end position="502"/>
    </location>
</feature>
<keyword evidence="7" id="KW-1185">Reference proteome</keyword>
<dbReference type="RefSeq" id="WP_207679034.1">
    <property type="nucleotide sequence ID" value="NZ_CP061800.1"/>
</dbReference>
<evidence type="ECO:0000259" key="5">
    <source>
        <dbReference type="PROSITE" id="PS50893"/>
    </source>
</evidence>
<sequence length="627" mass="71735">MINVENITKSFGAQSLFEGVSFKLNHRERLGVVGRNGHGKTTLFRMIIGKDHPDSGTITIPKNYRIGYVRQHLDFTEDTVLKEGMKGLPEQEKDHHWKVEKILGGLGFSNADMHRCPGEFSGGFQVRLNLAKVLVSEPDLLLLDEPTNYLDITSIRWVKQFLINWPHELMLITHDRSFMDKVVTHTMTIYRRKVRKITGNTGKLYEQIAQEEEIYEKTRMNDERKQKEIEQFITRFRAKARLANMVQSRVKTLEKMEKRDKLEAVKNLDFSFRSKPLPGKHVMSARNISFSYDSDTPLIRDFSISVGPRERICVVGKNGKGKTTLLKILADAIQPREGETVCNPAVEKGFYEQTNVRTLVDTRTVEEEFLYSNPEVDRQHARSICGAMMFYGDAALKKISVLSGGEKSRVMLGKLLVTPVNLLLLDEPTNHLDMESCDALLAAIDNFDGVVIMVTHNEMFLHALAERLIVFQNNGISVFDGTYQNFLEKGGWEDESSKHMKPSESAQKNTAEEEGLSKLTKKEMRRRRSEIISERGKVLKPVEQRITRAEDDIERYEKEMVLLNEAMQTASQAQDGTKIVEISQSIHVCQAAIDKLFDDLETFTNTLEGQHAIFEKKLQQLEDFRTE</sequence>
<reference evidence="6" key="1">
    <citation type="journal article" date="2021" name="Microb. Physiol.">
        <title>Proteogenomic Insights into the Physiology of Marine, Sulfate-Reducing, Filamentous Desulfonema limicola and Desulfonema magnum.</title>
        <authorList>
            <person name="Schnaars V."/>
            <person name="Wohlbrand L."/>
            <person name="Scheve S."/>
            <person name="Hinrichs C."/>
            <person name="Reinhardt R."/>
            <person name="Rabus R."/>
        </authorList>
    </citation>
    <scope>NUCLEOTIDE SEQUENCE</scope>
    <source>
        <strain evidence="6">4be13</strain>
    </source>
</reference>
<feature type="domain" description="ABC transporter" evidence="5">
    <location>
        <begin position="2"/>
        <end position="227"/>
    </location>
</feature>
<name>A0A975BT24_9BACT</name>
<organism evidence="6 7">
    <name type="scientific">Desulfonema magnum</name>
    <dbReference type="NCBI Taxonomy" id="45655"/>
    <lineage>
        <taxon>Bacteria</taxon>
        <taxon>Pseudomonadati</taxon>
        <taxon>Thermodesulfobacteriota</taxon>
        <taxon>Desulfobacteria</taxon>
        <taxon>Desulfobacterales</taxon>
        <taxon>Desulfococcaceae</taxon>
        <taxon>Desulfonema</taxon>
    </lineage>
</organism>
<evidence type="ECO:0000256" key="4">
    <source>
        <dbReference type="SAM" id="MobiDB-lite"/>
    </source>
</evidence>
<protein>
    <submittedName>
        <fullName evidence="6">ABC transporter, ATP-binding protein</fullName>
    </submittedName>
</protein>
<dbReference type="GO" id="GO:0005524">
    <property type="term" value="F:ATP binding"/>
    <property type="evidence" value="ECO:0007669"/>
    <property type="project" value="UniProtKB-KW"/>
</dbReference>
<gene>
    <name evidence="6" type="ORF">dnm_071960</name>
</gene>
<dbReference type="Pfam" id="PF12848">
    <property type="entry name" value="ABC_tran_Xtn"/>
    <property type="match status" value="1"/>
</dbReference>
<dbReference type="Proteomes" id="UP000663722">
    <property type="component" value="Chromosome"/>
</dbReference>
<dbReference type="AlphaFoldDB" id="A0A975BT24"/>
<dbReference type="GO" id="GO:0016887">
    <property type="term" value="F:ATP hydrolysis activity"/>
    <property type="evidence" value="ECO:0007669"/>
    <property type="project" value="InterPro"/>
</dbReference>
<dbReference type="PANTHER" id="PTHR42855:SF2">
    <property type="entry name" value="DRUG RESISTANCE ABC TRANSPORTER,ATP-BINDING PROTEIN"/>
    <property type="match status" value="1"/>
</dbReference>
<keyword evidence="3" id="KW-0175">Coiled coil</keyword>
<feature type="domain" description="ABC transporter" evidence="5">
    <location>
        <begin position="283"/>
        <end position="499"/>
    </location>
</feature>
<dbReference type="InterPro" id="IPR003593">
    <property type="entry name" value="AAA+_ATPase"/>
</dbReference>
<dbReference type="Gene3D" id="3.40.50.300">
    <property type="entry name" value="P-loop containing nucleotide triphosphate hydrolases"/>
    <property type="match status" value="2"/>
</dbReference>
<dbReference type="SUPFAM" id="SSF52540">
    <property type="entry name" value="P-loop containing nucleoside triphosphate hydrolases"/>
    <property type="match status" value="2"/>
</dbReference>
<dbReference type="Pfam" id="PF00005">
    <property type="entry name" value="ABC_tran"/>
    <property type="match status" value="2"/>
</dbReference>
<dbReference type="SMART" id="SM00382">
    <property type="entry name" value="AAA"/>
    <property type="match status" value="2"/>
</dbReference>
<dbReference type="InterPro" id="IPR027417">
    <property type="entry name" value="P-loop_NTPase"/>
</dbReference>
<dbReference type="EMBL" id="CP061800">
    <property type="protein sequence ID" value="QTA91131.1"/>
    <property type="molecule type" value="Genomic_DNA"/>
</dbReference>
<evidence type="ECO:0000313" key="7">
    <source>
        <dbReference type="Proteomes" id="UP000663722"/>
    </source>
</evidence>
<evidence type="ECO:0000256" key="3">
    <source>
        <dbReference type="SAM" id="Coils"/>
    </source>
</evidence>
<dbReference type="InterPro" id="IPR017871">
    <property type="entry name" value="ABC_transporter-like_CS"/>
</dbReference>
<dbReference type="InterPro" id="IPR003439">
    <property type="entry name" value="ABC_transporter-like_ATP-bd"/>
</dbReference>
<dbReference type="PROSITE" id="PS00211">
    <property type="entry name" value="ABC_TRANSPORTER_1"/>
    <property type="match status" value="1"/>
</dbReference>
<keyword evidence="1" id="KW-0547">Nucleotide-binding</keyword>
<dbReference type="KEGG" id="dmm:dnm_071960"/>